<accession>A0A5B9DA46</accession>
<dbReference type="Gene3D" id="3.90.1150.10">
    <property type="entry name" value="Aspartate Aminotransferase, domain 1"/>
    <property type="match status" value="1"/>
</dbReference>
<keyword evidence="2" id="KW-0808">Transferase</keyword>
<sequence>MREYKLSDDNWDEFELNAIQKVIKSNRFSMGQEVKNFEKEFAEKFRVKYAVMVNSGSSANLLAVASLFYSGKLNKGDEIIVPAVSWSTTYFPLQQYGLKVKFVDINLETLNLDINLFKKSISEKTKAVFIVNLLGNPNNFNALEEITQEKNIIILEDNCEAMGATYNGKQLGTFGLIGTYSTFYSHHLCTMEGGVCVTNDEELYHYMLSIRAHGWTRNLPRNSKIYHKKLNEFYESFNFILPGYNLRPLEIEAAIGREQLKKLDSIIYQRKENAKFFKQKMSQIPDILIQKEIGESSWFGFSIILIGNNKGRRDSIIQVLRKNNIEVRPIVAGNFTKNEVIKYFNYEIYDKLINADNIHENGFFVGNHSKSNKEQVEFLYEVLTNAILENKE</sequence>
<dbReference type="PIRSF" id="PIRSF000390">
    <property type="entry name" value="PLP_StrS"/>
    <property type="match status" value="1"/>
</dbReference>
<dbReference type="SUPFAM" id="SSF53383">
    <property type="entry name" value="PLP-dependent transferases"/>
    <property type="match status" value="1"/>
</dbReference>
<keyword evidence="3" id="KW-1185">Reference proteome</keyword>
<dbReference type="GO" id="GO:0030170">
    <property type="term" value="F:pyridoxal phosphate binding"/>
    <property type="evidence" value="ECO:0007669"/>
    <property type="project" value="TreeGrafter"/>
</dbReference>
<reference evidence="2 3" key="2">
    <citation type="journal article" date="2024" name="Int. J. Syst. Evol. Microbiol.">
        <title>Promethearchaeum syntrophicum gen. nov., sp. nov., an anaerobic, obligately syntrophic archaeon, the first isolate of the lineage 'Asgard' archaea, and proposal of the new archaeal phylum Promethearchaeota phyl. nov. and kingdom Promethearchaeati regn. nov.</title>
        <authorList>
            <person name="Imachi H."/>
            <person name="Nobu M.K."/>
            <person name="Kato S."/>
            <person name="Takaki Y."/>
            <person name="Miyazaki M."/>
            <person name="Miyata M."/>
            <person name="Ogawara M."/>
            <person name="Saito Y."/>
            <person name="Sakai S."/>
            <person name="Tahara Y.O."/>
            <person name="Takano Y."/>
            <person name="Tasumi E."/>
            <person name="Uematsu K."/>
            <person name="Yoshimura T."/>
            <person name="Itoh T."/>
            <person name="Ohkuma M."/>
            <person name="Takai K."/>
        </authorList>
    </citation>
    <scope>NUCLEOTIDE SEQUENCE [LARGE SCALE GENOMIC DNA]</scope>
    <source>
        <strain evidence="2 3">MK-D1</strain>
    </source>
</reference>
<dbReference type="Proteomes" id="UP000321408">
    <property type="component" value="Chromosome"/>
</dbReference>
<name>A0A5B9DA46_9ARCH</name>
<keyword evidence="1" id="KW-0663">Pyridoxal phosphate</keyword>
<keyword evidence="2" id="KW-0032">Aminotransferase</keyword>
<dbReference type="EMBL" id="CP042905">
    <property type="protein sequence ID" value="QEE16024.1"/>
    <property type="molecule type" value="Genomic_DNA"/>
</dbReference>
<protein>
    <submittedName>
        <fullName evidence="2">DegT/DnrJ/EryC1/StrS family aminotransferase</fullName>
    </submittedName>
</protein>
<evidence type="ECO:0000313" key="3">
    <source>
        <dbReference type="Proteomes" id="UP000321408"/>
    </source>
</evidence>
<evidence type="ECO:0000313" key="2">
    <source>
        <dbReference type="EMBL" id="QEE16024.1"/>
    </source>
</evidence>
<dbReference type="InterPro" id="IPR015421">
    <property type="entry name" value="PyrdxlP-dep_Trfase_major"/>
</dbReference>
<dbReference type="KEGG" id="psyt:DSAG12_01852"/>
<comment type="similarity">
    <text evidence="1">Belongs to the DegT/DnrJ/EryC1 family.</text>
</comment>
<gene>
    <name evidence="2" type="ORF">DSAG12_01852</name>
</gene>
<dbReference type="Gene3D" id="3.40.640.10">
    <property type="entry name" value="Type I PLP-dependent aspartate aminotransferase-like (Major domain)"/>
    <property type="match status" value="1"/>
</dbReference>
<dbReference type="InterPro" id="IPR015424">
    <property type="entry name" value="PyrdxlP-dep_Trfase"/>
</dbReference>
<dbReference type="PANTHER" id="PTHR30244">
    <property type="entry name" value="TRANSAMINASE"/>
    <property type="match status" value="1"/>
</dbReference>
<dbReference type="Pfam" id="PF01041">
    <property type="entry name" value="DegT_DnrJ_EryC1"/>
    <property type="match status" value="1"/>
</dbReference>
<dbReference type="GeneID" id="41329845"/>
<evidence type="ECO:0000256" key="1">
    <source>
        <dbReference type="RuleBase" id="RU004508"/>
    </source>
</evidence>
<dbReference type="GO" id="GO:0000271">
    <property type="term" value="P:polysaccharide biosynthetic process"/>
    <property type="evidence" value="ECO:0007669"/>
    <property type="project" value="TreeGrafter"/>
</dbReference>
<organism evidence="2 3">
    <name type="scientific">Promethearchaeum syntrophicum</name>
    <dbReference type="NCBI Taxonomy" id="2594042"/>
    <lineage>
        <taxon>Archaea</taxon>
        <taxon>Promethearchaeati</taxon>
        <taxon>Promethearchaeota</taxon>
        <taxon>Promethearchaeia</taxon>
        <taxon>Promethearchaeales</taxon>
        <taxon>Promethearchaeaceae</taxon>
        <taxon>Promethearchaeum</taxon>
    </lineage>
</organism>
<proteinExistence type="inferred from homology"/>
<dbReference type="GO" id="GO:0008483">
    <property type="term" value="F:transaminase activity"/>
    <property type="evidence" value="ECO:0007669"/>
    <property type="project" value="UniProtKB-KW"/>
</dbReference>
<reference evidence="2 3" key="1">
    <citation type="journal article" date="2020" name="Nature">
        <title>Isolation of an archaeon at the prokaryote-eukaryote interface.</title>
        <authorList>
            <person name="Imachi H."/>
            <person name="Nobu M.K."/>
            <person name="Nakahara N."/>
            <person name="Morono Y."/>
            <person name="Ogawara M."/>
            <person name="Takaki Y."/>
            <person name="Takano Y."/>
            <person name="Uematsu K."/>
            <person name="Ikuta T."/>
            <person name="Ito M."/>
            <person name="Matsui Y."/>
            <person name="Miyazaki M."/>
            <person name="Murata K."/>
            <person name="Saito Y."/>
            <person name="Sakai S."/>
            <person name="Song C."/>
            <person name="Tasumi E."/>
            <person name="Yamanaka Y."/>
            <person name="Yamaguchi T."/>
            <person name="Kamagata Y."/>
            <person name="Tamaki H."/>
            <person name="Takai K."/>
        </authorList>
    </citation>
    <scope>NUCLEOTIDE SEQUENCE [LARGE SCALE GENOMIC DNA]</scope>
    <source>
        <strain evidence="2 3">MK-D1</strain>
    </source>
</reference>
<dbReference type="PANTHER" id="PTHR30244:SF34">
    <property type="entry name" value="DTDP-4-AMINO-4,6-DIDEOXYGALACTOSE TRANSAMINASE"/>
    <property type="match status" value="1"/>
</dbReference>
<dbReference type="InterPro" id="IPR015422">
    <property type="entry name" value="PyrdxlP-dep_Trfase_small"/>
</dbReference>
<dbReference type="OrthoDB" id="10355at2157"/>
<dbReference type="CDD" id="cd00616">
    <property type="entry name" value="AHBA_syn"/>
    <property type="match status" value="1"/>
</dbReference>
<dbReference type="AlphaFoldDB" id="A0A5B9DA46"/>
<dbReference type="RefSeq" id="WP_147662914.1">
    <property type="nucleotide sequence ID" value="NZ_CP042905.2"/>
</dbReference>
<dbReference type="InterPro" id="IPR000653">
    <property type="entry name" value="DegT/StrS_aminotransferase"/>
</dbReference>